<dbReference type="InterPro" id="IPR051619">
    <property type="entry name" value="TypeII_TA_RNase_PINc/VapC"/>
</dbReference>
<proteinExistence type="predicted"/>
<dbReference type="Proteomes" id="UP000062398">
    <property type="component" value="Chromosome"/>
</dbReference>
<dbReference type="PANTHER" id="PTHR35901">
    <property type="entry name" value="RIBONUCLEASE VAPC3"/>
    <property type="match status" value="1"/>
</dbReference>
<evidence type="ECO:0000256" key="1">
    <source>
        <dbReference type="ARBA" id="ARBA00022842"/>
    </source>
</evidence>
<sequence>MARYVIDASSIIEVVMRLREDAISFLEECVSADLVLYEIGNFLWKTRYSELLEPFRHVLEFIPLESVGLNHEVLKIANDERLTYYDAVYLYLSRRRGLQLISEDNDLVRRGAITVQQALGK</sequence>
<dbReference type="EMBL" id="CP012176">
    <property type="protein sequence ID" value="AKV82951.1"/>
    <property type="molecule type" value="Genomic_DNA"/>
</dbReference>
<dbReference type="OrthoDB" id="168412at2157"/>
<evidence type="ECO:0000313" key="6">
    <source>
        <dbReference type="EMBL" id="AKV78465.1"/>
    </source>
</evidence>
<dbReference type="Proteomes" id="UP000056255">
    <property type="component" value="Chromosome"/>
</dbReference>
<dbReference type="EMBL" id="CP012174">
    <property type="protein sequence ID" value="AKV78465.1"/>
    <property type="molecule type" value="Genomic_DNA"/>
</dbReference>
<reference evidence="3 9" key="1">
    <citation type="journal article" date="2014" name="J. Bacteriol.">
        <title>Role of an Archaeal PitA Transporter in the Copper and Arsenic Resistance of Metallosphaera sedula, an Extreme Thermoacidophile.</title>
        <authorList>
            <person name="McCarthy S."/>
            <person name="Ai C."/>
            <person name="Wheaton G."/>
            <person name="Tevatia R."/>
            <person name="Eckrich V."/>
            <person name="Kelly R."/>
            <person name="Blum P."/>
        </authorList>
    </citation>
    <scope>NUCLEOTIDE SEQUENCE [LARGE SCALE GENOMIC DNA]</scope>
    <source>
        <strain evidence="3 9">CuR1</strain>
    </source>
</reference>
<evidence type="ECO:0000313" key="3">
    <source>
        <dbReference type="EMBL" id="AIM27057.1"/>
    </source>
</evidence>
<feature type="domain" description="PIN" evidence="2">
    <location>
        <begin position="4"/>
        <end position="110"/>
    </location>
</feature>
<keyword evidence="1" id="KW-0460">Magnesium</keyword>
<organism evidence="3 9">
    <name type="scientific">Metallosphaera sedula</name>
    <dbReference type="NCBI Taxonomy" id="43687"/>
    <lineage>
        <taxon>Archaea</taxon>
        <taxon>Thermoproteota</taxon>
        <taxon>Thermoprotei</taxon>
        <taxon>Sulfolobales</taxon>
        <taxon>Sulfolobaceae</taxon>
        <taxon>Metallosphaera</taxon>
    </lineage>
</organism>
<evidence type="ECO:0000259" key="2">
    <source>
        <dbReference type="Pfam" id="PF01850"/>
    </source>
</evidence>
<dbReference type="EMBL" id="CP008822">
    <property type="protein sequence ID" value="AIM27057.1"/>
    <property type="molecule type" value="Genomic_DNA"/>
</dbReference>
<gene>
    <name evidence="3" type="ORF">HA72_0899</name>
    <name evidence="4" type="ORF">MsedA_0915</name>
    <name evidence="5" type="ORF">MsedB_0916</name>
    <name evidence="6" type="ORF">MsedC_0915</name>
    <name evidence="7" type="ORF">MsedD_0916</name>
    <name evidence="8" type="ORF">MsedE_0915</name>
</gene>
<dbReference type="OMA" id="RRMNITY"/>
<dbReference type="PANTHER" id="PTHR35901:SF1">
    <property type="entry name" value="EXONUCLEASE VAPC9"/>
    <property type="match status" value="1"/>
</dbReference>
<dbReference type="PATRIC" id="fig|43687.5.peg.926"/>
<dbReference type="RefSeq" id="WP_012020858.1">
    <property type="nucleotide sequence ID" value="NZ_CP008822.1"/>
</dbReference>
<dbReference type="GeneID" id="97614026"/>
<evidence type="ECO:0000313" key="9">
    <source>
        <dbReference type="Proteomes" id="UP000029084"/>
    </source>
</evidence>
<evidence type="ECO:0000313" key="13">
    <source>
        <dbReference type="Proteomes" id="UP000062475"/>
    </source>
</evidence>
<dbReference type="InterPro" id="IPR029060">
    <property type="entry name" value="PIN-like_dom_sf"/>
</dbReference>
<evidence type="ECO:0000313" key="11">
    <source>
        <dbReference type="Proteomes" id="UP000061362"/>
    </source>
</evidence>
<dbReference type="EMBL" id="CP012173">
    <property type="protein sequence ID" value="AKV76212.1"/>
    <property type="molecule type" value="Genomic_DNA"/>
</dbReference>
<dbReference type="EMBL" id="CP012172">
    <property type="protein sequence ID" value="AKV73973.1"/>
    <property type="molecule type" value="Genomic_DNA"/>
</dbReference>
<dbReference type="Proteomes" id="UP000068832">
    <property type="component" value="Chromosome"/>
</dbReference>
<dbReference type="Gene3D" id="3.40.50.1010">
    <property type="entry name" value="5'-nuclease"/>
    <property type="match status" value="1"/>
</dbReference>
<dbReference type="EMBL" id="CP012175">
    <property type="protein sequence ID" value="AKV80710.1"/>
    <property type="molecule type" value="Genomic_DNA"/>
</dbReference>
<evidence type="ECO:0000313" key="12">
    <source>
        <dbReference type="Proteomes" id="UP000062398"/>
    </source>
</evidence>
<accession>A0A088E5M0</accession>
<dbReference type="InterPro" id="IPR044153">
    <property type="entry name" value="PIN_Pae0151-like"/>
</dbReference>
<protein>
    <submittedName>
        <fullName evidence="3">PilT protein domain protein</fullName>
    </submittedName>
    <submittedName>
        <fullName evidence="4">Twitching motility protein PilT</fullName>
    </submittedName>
</protein>
<evidence type="ECO:0000313" key="7">
    <source>
        <dbReference type="EMBL" id="AKV80710.1"/>
    </source>
</evidence>
<evidence type="ECO:0000313" key="4">
    <source>
        <dbReference type="EMBL" id="AKV73973.1"/>
    </source>
</evidence>
<dbReference type="Pfam" id="PF01850">
    <property type="entry name" value="PIN"/>
    <property type="match status" value="1"/>
</dbReference>
<dbReference type="InterPro" id="IPR002716">
    <property type="entry name" value="PIN_dom"/>
</dbReference>
<evidence type="ECO:0000313" key="8">
    <source>
        <dbReference type="EMBL" id="AKV82951.1"/>
    </source>
</evidence>
<evidence type="ECO:0000313" key="10">
    <source>
        <dbReference type="Proteomes" id="UP000056255"/>
    </source>
</evidence>
<evidence type="ECO:0000313" key="5">
    <source>
        <dbReference type="EMBL" id="AKV76212.1"/>
    </source>
</evidence>
<dbReference type="Proteomes" id="UP000061362">
    <property type="component" value="Chromosome"/>
</dbReference>
<evidence type="ECO:0000313" key="14">
    <source>
        <dbReference type="Proteomes" id="UP000068832"/>
    </source>
</evidence>
<dbReference type="AlphaFoldDB" id="A0A088E5M0"/>
<name>A0A088E5M0_9CREN</name>
<dbReference type="Proteomes" id="UP000062475">
    <property type="component" value="Chromosome"/>
</dbReference>
<reference evidence="8 10" key="3">
    <citation type="submission" date="2015-07" db="EMBL/GenBank/DDBJ databases">
        <title>Physiological, transcriptional responses and genome re-sequencing of acid resistant extremely thermoacidophilic Metallosphaera sedula SARC-M1.</title>
        <authorList>
            <person name="Ai C."/>
            <person name="McCarthy S."/>
            <person name="Eckrich V."/>
            <person name="Rudrappa D."/>
            <person name="Qiu G."/>
            <person name="Blum P."/>
        </authorList>
    </citation>
    <scope>NUCLEOTIDE SEQUENCE [LARGE SCALE GENOMIC DNA]</scope>
    <source>
        <strain evidence="8 10">SARC-M1</strain>
    </source>
</reference>
<dbReference type="Proteomes" id="UP000029084">
    <property type="component" value="Chromosome"/>
</dbReference>
<dbReference type="CDD" id="cd09873">
    <property type="entry name" value="PIN_Pae0151-like"/>
    <property type="match status" value="1"/>
</dbReference>
<dbReference type="SUPFAM" id="SSF88723">
    <property type="entry name" value="PIN domain-like"/>
    <property type="match status" value="1"/>
</dbReference>
<reference evidence="11 12" key="2">
    <citation type="journal article" date="2015" name="Genome Announc.">
        <title>Complete Genome Sequences of Evolved Arsenate-Resistant Metallosphaera sedula Strains.</title>
        <authorList>
            <person name="Ai C."/>
            <person name="McCarthy S."/>
            <person name="Schackwitz W."/>
            <person name="Martin J."/>
            <person name="Lipzen A."/>
            <person name="Blum P."/>
        </authorList>
    </citation>
    <scope>NUCLEOTIDE SEQUENCE [LARGE SCALE GENOMIC DNA]</scope>
    <source>
        <strain evidence="6 12">ARS120-1</strain>
        <strain evidence="7 11">ARS120-2</strain>
        <strain evidence="4 14">ARS50-1</strain>
        <strain evidence="5 13">ARS50-2</strain>
    </source>
</reference>